<dbReference type="EMBL" id="JAVFWL010000006">
    <property type="protein sequence ID" value="KAK6765569.1"/>
    <property type="molecule type" value="Genomic_DNA"/>
</dbReference>
<protein>
    <submittedName>
        <fullName evidence="1">Uncharacterized protein</fullName>
    </submittedName>
</protein>
<dbReference type="Pfam" id="PF03564">
    <property type="entry name" value="DUF1759"/>
    <property type="match status" value="1"/>
</dbReference>
<sequence>MDWSNAQIETSDELNSINAEFAQRHLEVLKTQSSHTSADEEKQLTNSYLMPASTNQPQKNHTSTISFVNASILSRLDLPTFDDNLLEYLGFFSRYSTVTSSKVKLDDITKLSLLKSRLRGRALQSSQRLALTATNYHISLDILKTQYDDKVTAQDILFSQLANVPSCYPEGRNIQSLYNIMFALTRQSCTRR</sequence>
<dbReference type="Proteomes" id="UP001303046">
    <property type="component" value="Unassembled WGS sequence"/>
</dbReference>
<evidence type="ECO:0000313" key="1">
    <source>
        <dbReference type="EMBL" id="KAK6765569.1"/>
    </source>
</evidence>
<keyword evidence="2" id="KW-1185">Reference proteome</keyword>
<dbReference type="InterPro" id="IPR005312">
    <property type="entry name" value="DUF1759"/>
</dbReference>
<evidence type="ECO:0000313" key="2">
    <source>
        <dbReference type="Proteomes" id="UP001303046"/>
    </source>
</evidence>
<gene>
    <name evidence="1" type="primary">Necator_chrX.g25632</name>
    <name evidence="1" type="ORF">RB195_025466</name>
</gene>
<organism evidence="1 2">
    <name type="scientific">Necator americanus</name>
    <name type="common">Human hookworm</name>
    <dbReference type="NCBI Taxonomy" id="51031"/>
    <lineage>
        <taxon>Eukaryota</taxon>
        <taxon>Metazoa</taxon>
        <taxon>Ecdysozoa</taxon>
        <taxon>Nematoda</taxon>
        <taxon>Chromadorea</taxon>
        <taxon>Rhabditida</taxon>
        <taxon>Rhabditina</taxon>
        <taxon>Rhabditomorpha</taxon>
        <taxon>Strongyloidea</taxon>
        <taxon>Ancylostomatidae</taxon>
        <taxon>Bunostominae</taxon>
        <taxon>Necator</taxon>
    </lineage>
</organism>
<name>A0ABR1ESE6_NECAM</name>
<comment type="caution">
    <text evidence="1">The sequence shown here is derived from an EMBL/GenBank/DDBJ whole genome shotgun (WGS) entry which is preliminary data.</text>
</comment>
<accession>A0ABR1ESE6</accession>
<reference evidence="1 2" key="1">
    <citation type="submission" date="2023-08" db="EMBL/GenBank/DDBJ databases">
        <title>A Necator americanus chromosomal reference genome.</title>
        <authorList>
            <person name="Ilik V."/>
            <person name="Petrzelkova K.J."/>
            <person name="Pardy F."/>
            <person name="Fuh T."/>
            <person name="Niatou-Singa F.S."/>
            <person name="Gouil Q."/>
            <person name="Baker L."/>
            <person name="Ritchie M.E."/>
            <person name="Jex A.R."/>
            <person name="Gazzola D."/>
            <person name="Li H."/>
            <person name="Toshio Fujiwara R."/>
            <person name="Zhan B."/>
            <person name="Aroian R.V."/>
            <person name="Pafco B."/>
            <person name="Schwarz E.M."/>
        </authorList>
    </citation>
    <scope>NUCLEOTIDE SEQUENCE [LARGE SCALE GENOMIC DNA]</scope>
    <source>
        <strain evidence="1 2">Aroian</strain>
        <tissue evidence="1">Whole animal</tissue>
    </source>
</reference>
<proteinExistence type="predicted"/>